<dbReference type="InterPro" id="IPR027266">
    <property type="entry name" value="TrmE/GcvT-like"/>
</dbReference>
<feature type="domain" description="GCVT N-terminal" evidence="2">
    <location>
        <begin position="18"/>
        <end position="269"/>
    </location>
</feature>
<dbReference type="Pfam" id="PF01571">
    <property type="entry name" value="GCV_T"/>
    <property type="match status" value="1"/>
</dbReference>
<keyword evidence="1" id="KW-0032">Aminotransferase</keyword>
<dbReference type="SUPFAM" id="SSF101790">
    <property type="entry name" value="Aminomethyltransferase beta-barrel domain"/>
    <property type="match status" value="1"/>
</dbReference>
<name>A0ABT7QLQ8_9GAMM</name>
<comment type="caution">
    <text evidence="4">The sequence shown here is derived from an EMBL/GenBank/DDBJ whole genome shotgun (WGS) entry which is preliminary data.</text>
</comment>
<keyword evidence="1" id="KW-0808">Transferase</keyword>
<dbReference type="InterPro" id="IPR029043">
    <property type="entry name" value="GcvT/YgfZ_C"/>
</dbReference>
<protein>
    <submittedName>
        <fullName evidence="4">Glycine cleavage system protein T</fullName>
    </submittedName>
</protein>
<reference evidence="4" key="2">
    <citation type="journal article" date="2023" name="Microbiome">
        <title>Synthase-selected sorting approach identifies a beta-lactone synthase in a nudibranch symbiotic bacterium.</title>
        <authorList>
            <person name="Dzunkova M."/>
            <person name="La Clair J.J."/>
            <person name="Tyml T."/>
            <person name="Doud D."/>
            <person name="Schulz F."/>
            <person name="Piquer-Esteban S."/>
            <person name="Porcel Sanchis D."/>
            <person name="Osborn A."/>
            <person name="Robinson D."/>
            <person name="Louie K.B."/>
            <person name="Bowen B.P."/>
            <person name="Bowers R.M."/>
            <person name="Lee J."/>
            <person name="Arnau V."/>
            <person name="Diaz-Villanueva W."/>
            <person name="Stepanauskas R."/>
            <person name="Gosliner T."/>
            <person name="Date S.V."/>
            <person name="Northen T.R."/>
            <person name="Cheng J.F."/>
            <person name="Burkart M.D."/>
            <person name="Woyke T."/>
        </authorList>
    </citation>
    <scope>NUCLEOTIDE SEQUENCE</scope>
    <source>
        <strain evidence="4">Df01</strain>
    </source>
</reference>
<dbReference type="PIRSF" id="PIRSF006487">
    <property type="entry name" value="GcvT"/>
    <property type="match status" value="1"/>
</dbReference>
<keyword evidence="5" id="KW-1185">Reference proteome</keyword>
<sequence length="377" mass="41557">MTNRPYIALGSRLRPSPFYEATRRWGAKAFTVYNHTLMPTVYDSAEADYARITNGVTLWDVAGERQVEISGPDAFAFTQYLTPRDLSSCAPGKCRYVLMTNQHGGVINDPVLLRLKENRFWLSAADADILLWCQGVALNSGFDVKLTRPDVSPLQLQGPNAPALAATLFGDWTSDLRYFHLRAFEYEGVPLVISRTGWSGELGFEIYLCDGSRGDWLWERIMELGAPYGIHPAAPSAIRRLEGGLLSYGADADMNDTPFHLGLGRLAQVNGDFDFIGKAALLAMYDKPLSRRLTGVVLTGEPLSAPSIRWWDVLASGKRIGKVRSAVYSPSLQQNIGMAMLDAPHDVANSSFSVLTEHGSTREGMAHELPFIVSKKP</sequence>
<proteinExistence type="predicted"/>
<feature type="domain" description="Aminomethyltransferase C-terminal" evidence="3">
    <location>
        <begin position="291"/>
        <end position="371"/>
    </location>
</feature>
<dbReference type="InterPro" id="IPR006222">
    <property type="entry name" value="GCVT_N"/>
</dbReference>
<evidence type="ECO:0000256" key="1">
    <source>
        <dbReference type="ARBA" id="ARBA00022576"/>
    </source>
</evidence>
<evidence type="ECO:0000313" key="5">
    <source>
        <dbReference type="Proteomes" id="UP001168167"/>
    </source>
</evidence>
<dbReference type="InterPro" id="IPR028896">
    <property type="entry name" value="GcvT/YgfZ/DmdA"/>
</dbReference>
<evidence type="ECO:0000259" key="3">
    <source>
        <dbReference type="Pfam" id="PF08669"/>
    </source>
</evidence>
<dbReference type="Gene3D" id="3.30.1360.120">
    <property type="entry name" value="Probable tRNA modification gtpase trme, domain 1"/>
    <property type="match status" value="1"/>
</dbReference>
<evidence type="ECO:0000259" key="2">
    <source>
        <dbReference type="Pfam" id="PF01571"/>
    </source>
</evidence>
<dbReference type="PANTHER" id="PTHR43757">
    <property type="entry name" value="AMINOMETHYLTRANSFERASE"/>
    <property type="match status" value="1"/>
</dbReference>
<accession>A0ABT7QLQ8</accession>
<reference evidence="4" key="1">
    <citation type="submission" date="2022-08" db="EMBL/GenBank/DDBJ databases">
        <authorList>
            <person name="Dzunkova M."/>
            <person name="La Clair J."/>
            <person name="Tyml T."/>
            <person name="Doud D."/>
            <person name="Schulz F."/>
            <person name="Piquer S."/>
            <person name="Porcel Sanchis D."/>
            <person name="Osborn A."/>
            <person name="Robinson D."/>
            <person name="Louie K.B."/>
            <person name="Bowen B.P."/>
            <person name="Bowers R."/>
            <person name="Lee J."/>
            <person name="Arnau Llombart V."/>
            <person name="Diaz Villanueva W."/>
            <person name="Gosliner T."/>
            <person name="Northen T."/>
            <person name="Cheng J.-F."/>
            <person name="Burkart M.D."/>
            <person name="Woyke T."/>
        </authorList>
    </citation>
    <scope>NUCLEOTIDE SEQUENCE</scope>
    <source>
        <strain evidence="4">Df01</strain>
    </source>
</reference>
<organism evidence="4 5">
    <name type="scientific">Candidatus Doriopsillibacter californiensis</name>
    <dbReference type="NCBI Taxonomy" id="2970740"/>
    <lineage>
        <taxon>Bacteria</taxon>
        <taxon>Pseudomonadati</taxon>
        <taxon>Pseudomonadota</taxon>
        <taxon>Gammaproteobacteria</taxon>
        <taxon>Candidatus Tethybacterales</taxon>
        <taxon>Candidatus Persebacteraceae</taxon>
        <taxon>Candidatus Doriopsillibacter</taxon>
    </lineage>
</organism>
<dbReference type="PANTHER" id="PTHR43757:SF2">
    <property type="entry name" value="AMINOMETHYLTRANSFERASE, MITOCHONDRIAL"/>
    <property type="match status" value="1"/>
</dbReference>
<dbReference type="SUPFAM" id="SSF103025">
    <property type="entry name" value="Folate-binding domain"/>
    <property type="match status" value="1"/>
</dbReference>
<dbReference type="Proteomes" id="UP001168167">
    <property type="component" value="Unassembled WGS sequence"/>
</dbReference>
<dbReference type="EMBL" id="JANQAO010000003">
    <property type="protein sequence ID" value="MDM5147658.1"/>
    <property type="molecule type" value="Genomic_DNA"/>
</dbReference>
<dbReference type="Pfam" id="PF08669">
    <property type="entry name" value="GCV_T_C"/>
    <property type="match status" value="1"/>
</dbReference>
<evidence type="ECO:0000313" key="4">
    <source>
        <dbReference type="EMBL" id="MDM5147658.1"/>
    </source>
</evidence>
<gene>
    <name evidence="4" type="ORF">NQX30_04645</name>
</gene>
<dbReference type="InterPro" id="IPR013977">
    <property type="entry name" value="GcvT_C"/>
</dbReference>